<comment type="caution">
    <text evidence="1">The sequence shown here is derived from an EMBL/GenBank/DDBJ whole genome shotgun (WGS) entry which is preliminary data.</text>
</comment>
<name>A0ABQ9ZTY1_9CRUS</name>
<proteinExistence type="predicted"/>
<gene>
    <name evidence="1" type="ORF">OUZ56_031333</name>
</gene>
<evidence type="ECO:0000313" key="2">
    <source>
        <dbReference type="Proteomes" id="UP001234178"/>
    </source>
</evidence>
<dbReference type="EMBL" id="JAOYFB010000005">
    <property type="protein sequence ID" value="KAK4016382.1"/>
    <property type="molecule type" value="Genomic_DNA"/>
</dbReference>
<sequence length="80" mass="9110">MRHREWPIYKSLAPSRRTNNTRFLLGRLGSKGNEDQLGFQTNLKSKKENFRKAGLCFHASLNDGSKMDAIPPSNALIHLE</sequence>
<dbReference type="Proteomes" id="UP001234178">
    <property type="component" value="Unassembled WGS sequence"/>
</dbReference>
<accession>A0ABQ9ZTY1</accession>
<reference evidence="1 2" key="1">
    <citation type="journal article" date="2023" name="Nucleic Acids Res.">
        <title>The hologenome of Daphnia magna reveals possible DNA methylation and microbiome-mediated evolution of the host genome.</title>
        <authorList>
            <person name="Chaturvedi A."/>
            <person name="Li X."/>
            <person name="Dhandapani V."/>
            <person name="Marshall H."/>
            <person name="Kissane S."/>
            <person name="Cuenca-Cambronero M."/>
            <person name="Asole G."/>
            <person name="Calvet F."/>
            <person name="Ruiz-Romero M."/>
            <person name="Marangio P."/>
            <person name="Guigo R."/>
            <person name="Rago D."/>
            <person name="Mirbahai L."/>
            <person name="Eastwood N."/>
            <person name="Colbourne J.K."/>
            <person name="Zhou J."/>
            <person name="Mallon E."/>
            <person name="Orsini L."/>
        </authorList>
    </citation>
    <scope>NUCLEOTIDE SEQUENCE [LARGE SCALE GENOMIC DNA]</scope>
    <source>
        <strain evidence="1">LRV0_1</strain>
    </source>
</reference>
<evidence type="ECO:0000313" key="1">
    <source>
        <dbReference type="EMBL" id="KAK4016382.1"/>
    </source>
</evidence>
<organism evidence="1 2">
    <name type="scientific">Daphnia magna</name>
    <dbReference type="NCBI Taxonomy" id="35525"/>
    <lineage>
        <taxon>Eukaryota</taxon>
        <taxon>Metazoa</taxon>
        <taxon>Ecdysozoa</taxon>
        <taxon>Arthropoda</taxon>
        <taxon>Crustacea</taxon>
        <taxon>Branchiopoda</taxon>
        <taxon>Diplostraca</taxon>
        <taxon>Cladocera</taxon>
        <taxon>Anomopoda</taxon>
        <taxon>Daphniidae</taxon>
        <taxon>Daphnia</taxon>
    </lineage>
</organism>
<keyword evidence="2" id="KW-1185">Reference proteome</keyword>
<protein>
    <submittedName>
        <fullName evidence="1">Uncharacterized protein</fullName>
    </submittedName>
</protein>